<feature type="binding site" evidence="5">
    <location>
        <position position="138"/>
    </location>
    <ligand>
        <name>Fe cation</name>
        <dbReference type="ChEBI" id="CHEBI:24875"/>
        <note>catalytic</note>
    </ligand>
</feature>
<evidence type="ECO:0000256" key="1">
    <source>
        <dbReference type="ARBA" id="ARBA00022723"/>
    </source>
</evidence>
<dbReference type="Gene3D" id="2.60.120.590">
    <property type="entry name" value="Alpha-ketoglutarate-dependent dioxygenase AlkB-like"/>
    <property type="match status" value="1"/>
</dbReference>
<evidence type="ECO:0000313" key="8">
    <source>
        <dbReference type="Proteomes" id="UP000009336"/>
    </source>
</evidence>
<keyword evidence="2 7" id="KW-0223">Dioxygenase</keyword>
<dbReference type="HOGENOM" id="CLU_039677_1_1_6"/>
<keyword evidence="3" id="KW-0560">Oxidoreductase</keyword>
<comment type="cofactor">
    <cofactor evidence="5">
        <name>Fe(2+)</name>
        <dbReference type="ChEBI" id="CHEBI:29033"/>
    </cofactor>
    <text evidence="5">Binds 1 Fe(2+) ion per subunit.</text>
</comment>
<dbReference type="PANTHER" id="PTHR16557">
    <property type="entry name" value="ALKYLATED DNA REPAIR PROTEIN ALKB-RELATED"/>
    <property type="match status" value="1"/>
</dbReference>
<reference evidence="7 8" key="1">
    <citation type="journal article" date="2012" name="BMC Genomics">
        <title>Comparative genomics of bacteria in the genus Providencia isolated from wild Drosophila melanogaster.</title>
        <authorList>
            <person name="Galac M.R."/>
            <person name="Lazzaro B.P."/>
        </authorList>
    </citation>
    <scope>NUCLEOTIDE SEQUENCE [LARGE SCALE GENOMIC DNA]</scope>
    <source>
        <strain evidence="7 8">DSM 19968</strain>
    </source>
</reference>
<evidence type="ECO:0000256" key="5">
    <source>
        <dbReference type="PIRSR" id="PIRSR604574-2"/>
    </source>
</evidence>
<gene>
    <name evidence="7" type="ORF">OOA_00465</name>
</gene>
<dbReference type="AlphaFoldDB" id="K8WWD6"/>
<dbReference type="RefSeq" id="WP_008910144.1">
    <property type="nucleotide sequence ID" value="NZ_KB233222.1"/>
</dbReference>
<evidence type="ECO:0000256" key="3">
    <source>
        <dbReference type="ARBA" id="ARBA00023002"/>
    </source>
</evidence>
<comment type="caution">
    <text evidence="7">The sequence shown here is derived from an EMBL/GenBank/DDBJ whole genome shotgun (WGS) entry which is preliminary data.</text>
</comment>
<dbReference type="GO" id="GO:0008198">
    <property type="term" value="F:ferrous iron binding"/>
    <property type="evidence" value="ECO:0007669"/>
    <property type="project" value="TreeGrafter"/>
</dbReference>
<dbReference type="GO" id="GO:0035515">
    <property type="term" value="F:oxidative RNA demethylase activity"/>
    <property type="evidence" value="ECO:0007669"/>
    <property type="project" value="TreeGrafter"/>
</dbReference>
<feature type="domain" description="Fe2OG dioxygenase" evidence="6">
    <location>
        <begin position="118"/>
        <end position="220"/>
    </location>
</feature>
<dbReference type="PATRIC" id="fig|1141662.3.peg.93"/>
<dbReference type="Pfam" id="PF13532">
    <property type="entry name" value="2OG-FeII_Oxy_2"/>
    <property type="match status" value="1"/>
</dbReference>
<dbReference type="GO" id="GO:0005737">
    <property type="term" value="C:cytoplasm"/>
    <property type="evidence" value="ECO:0007669"/>
    <property type="project" value="TreeGrafter"/>
</dbReference>
<keyword evidence="8" id="KW-1185">Reference proteome</keyword>
<proteinExistence type="predicted"/>
<dbReference type="NCBIfam" id="NF011930">
    <property type="entry name" value="PRK15401.1"/>
    <property type="match status" value="1"/>
</dbReference>
<feature type="binding site" evidence="5">
    <location>
        <position position="136"/>
    </location>
    <ligand>
        <name>Fe cation</name>
        <dbReference type="ChEBI" id="CHEBI:24875"/>
        <note>catalytic</note>
    </ligand>
</feature>
<dbReference type="InterPro" id="IPR027450">
    <property type="entry name" value="AlkB-like"/>
</dbReference>
<sequence length="222" mass="24640">MIEDLFANDESLPRQWQENLAPGAVILRGYATEYVPALFDMIMALSKAAPFRHLRTPSGHTMSVGMTNCGDLGWISDELGYRYTPTDPETGQLWPPMPALLRQLAEDASSAAGYSGFNPDACLINRYYPGSRLTLHQDKNERDMSQPIVSVSLGLPAMFLFGGLTREQTCKRFPLTQGDVMVWGGPSRLNYHGVMPLKDAIPPSPAQESVRYNLTFRRVSAI</sequence>
<dbReference type="eggNOG" id="COG3145">
    <property type="taxonomic scope" value="Bacteria"/>
</dbReference>
<dbReference type="SUPFAM" id="SSF51197">
    <property type="entry name" value="Clavaminate synthase-like"/>
    <property type="match status" value="1"/>
</dbReference>
<evidence type="ECO:0000259" key="6">
    <source>
        <dbReference type="PROSITE" id="PS51471"/>
    </source>
</evidence>
<dbReference type="STRING" id="1141662.OOA_00465"/>
<dbReference type="Proteomes" id="UP000009336">
    <property type="component" value="Unassembled WGS sequence"/>
</dbReference>
<organism evidence="7 8">
    <name type="scientific">Providencia burhodogranariea DSM 19968</name>
    <dbReference type="NCBI Taxonomy" id="1141662"/>
    <lineage>
        <taxon>Bacteria</taxon>
        <taxon>Pseudomonadati</taxon>
        <taxon>Pseudomonadota</taxon>
        <taxon>Gammaproteobacteria</taxon>
        <taxon>Enterobacterales</taxon>
        <taxon>Morganellaceae</taxon>
        <taxon>Providencia</taxon>
    </lineage>
</organism>
<dbReference type="InterPro" id="IPR004574">
    <property type="entry name" value="Alkb"/>
</dbReference>
<keyword evidence="4 5" id="KW-0408">Iron</keyword>
<evidence type="ECO:0000256" key="4">
    <source>
        <dbReference type="ARBA" id="ARBA00023004"/>
    </source>
</evidence>
<dbReference type="GO" id="GO:0035513">
    <property type="term" value="P:oxidative RNA demethylation"/>
    <property type="evidence" value="ECO:0007669"/>
    <property type="project" value="TreeGrafter"/>
</dbReference>
<dbReference type="InterPro" id="IPR037151">
    <property type="entry name" value="AlkB-like_sf"/>
</dbReference>
<name>K8WWD6_9GAMM</name>
<dbReference type="OrthoDB" id="9796932at2"/>
<protein>
    <submittedName>
        <fullName evidence="7">Alpha-ketoglutarate-dependent dioxygenase AlkB</fullName>
    </submittedName>
</protein>
<dbReference type="PROSITE" id="PS51471">
    <property type="entry name" value="FE2OG_OXY"/>
    <property type="match status" value="1"/>
</dbReference>
<dbReference type="InterPro" id="IPR005123">
    <property type="entry name" value="Oxoglu/Fe-dep_dioxygenase_dom"/>
</dbReference>
<feature type="binding site" evidence="5">
    <location>
        <position position="192"/>
    </location>
    <ligand>
        <name>Fe cation</name>
        <dbReference type="ChEBI" id="CHEBI:24875"/>
        <note>catalytic</note>
    </ligand>
</feature>
<dbReference type="PANTHER" id="PTHR16557:SF2">
    <property type="entry name" value="NUCLEIC ACID DIOXYGENASE ALKBH1"/>
    <property type="match status" value="1"/>
</dbReference>
<accession>K8WWD6</accession>
<evidence type="ECO:0000313" key="7">
    <source>
        <dbReference type="EMBL" id="EKT64964.1"/>
    </source>
</evidence>
<dbReference type="EMBL" id="AKKL01000002">
    <property type="protein sequence ID" value="EKT64964.1"/>
    <property type="molecule type" value="Genomic_DNA"/>
</dbReference>
<dbReference type="GO" id="GO:0035516">
    <property type="term" value="F:broad specificity oxidative DNA demethylase activity"/>
    <property type="evidence" value="ECO:0007669"/>
    <property type="project" value="TreeGrafter"/>
</dbReference>
<keyword evidence="1 5" id="KW-0479">Metal-binding</keyword>
<evidence type="ECO:0000256" key="2">
    <source>
        <dbReference type="ARBA" id="ARBA00022964"/>
    </source>
</evidence>